<dbReference type="SUPFAM" id="SSF143865">
    <property type="entry name" value="CorA soluble domain-like"/>
    <property type="match status" value="1"/>
</dbReference>
<evidence type="ECO:0000256" key="1">
    <source>
        <dbReference type="ARBA" id="ARBA00004651"/>
    </source>
</evidence>
<accession>A0ABS1MB09</accession>
<dbReference type="Gene3D" id="1.20.58.340">
    <property type="entry name" value="Magnesium transport protein CorA, transmembrane region"/>
    <property type="match status" value="2"/>
</dbReference>
<comment type="similarity">
    <text evidence="2">Belongs to the CorA metal ion transporter (MIT) (TC 1.A.35) family.</text>
</comment>
<dbReference type="InterPro" id="IPR045861">
    <property type="entry name" value="CorA_cytoplasmic_dom"/>
</dbReference>
<keyword evidence="6 8" id="KW-1133">Transmembrane helix</keyword>
<evidence type="ECO:0000256" key="6">
    <source>
        <dbReference type="ARBA" id="ARBA00022989"/>
    </source>
</evidence>
<organism evidence="9 10">
    <name type="scientific">Nocardia acididurans</name>
    <dbReference type="NCBI Taxonomy" id="2802282"/>
    <lineage>
        <taxon>Bacteria</taxon>
        <taxon>Bacillati</taxon>
        <taxon>Actinomycetota</taxon>
        <taxon>Actinomycetes</taxon>
        <taxon>Mycobacteriales</taxon>
        <taxon>Nocardiaceae</taxon>
        <taxon>Nocardia</taxon>
    </lineage>
</organism>
<evidence type="ECO:0000256" key="5">
    <source>
        <dbReference type="ARBA" id="ARBA00022692"/>
    </source>
</evidence>
<proteinExistence type="inferred from homology"/>
<feature type="transmembrane region" description="Helical" evidence="8">
    <location>
        <begin position="281"/>
        <end position="301"/>
    </location>
</feature>
<evidence type="ECO:0000313" key="10">
    <source>
        <dbReference type="Proteomes" id="UP000602198"/>
    </source>
</evidence>
<dbReference type="InterPro" id="IPR002523">
    <property type="entry name" value="MgTranspt_CorA/ZnTranspt_ZntB"/>
</dbReference>
<dbReference type="CDD" id="cd12830">
    <property type="entry name" value="MtCorA-like"/>
    <property type="match status" value="1"/>
</dbReference>
<dbReference type="PANTHER" id="PTHR46494">
    <property type="entry name" value="CORA FAMILY METAL ION TRANSPORTER (EUROFUNG)"/>
    <property type="match status" value="1"/>
</dbReference>
<protein>
    <submittedName>
        <fullName evidence="9">Magnesium and cobalt transport protein CorA</fullName>
    </submittedName>
</protein>
<comment type="subcellular location">
    <subcellularLocation>
        <location evidence="1">Cell membrane</location>
        <topology evidence="1">Multi-pass membrane protein</topology>
    </subcellularLocation>
</comment>
<name>A0ABS1MB09_9NOCA</name>
<dbReference type="InterPro" id="IPR045863">
    <property type="entry name" value="CorA_TM1_TM2"/>
</dbReference>
<evidence type="ECO:0000313" key="9">
    <source>
        <dbReference type="EMBL" id="MBL1077220.1"/>
    </source>
</evidence>
<evidence type="ECO:0000256" key="8">
    <source>
        <dbReference type="SAM" id="Phobius"/>
    </source>
</evidence>
<evidence type="ECO:0000256" key="4">
    <source>
        <dbReference type="ARBA" id="ARBA00022475"/>
    </source>
</evidence>
<feature type="transmembrane region" description="Helical" evidence="8">
    <location>
        <begin position="250"/>
        <end position="269"/>
    </location>
</feature>
<evidence type="ECO:0000256" key="7">
    <source>
        <dbReference type="ARBA" id="ARBA00023136"/>
    </source>
</evidence>
<sequence length="307" mass="33929">MTDGERVFEEFTWIAAGEPSEIEVARIEGAVGLVATAFEDVLAEPYWPILTVSGEAVVLALRAGRYVLGGESVELTDVVLAVGPKFLVTICAADAPVRQALSDSVAEAGPHGGSLAAFHAATDAVIDSYLDVLENLDRDIKRVEREVFSRARGNPVERIYQLRRAIAELEQVVAPLGDEPLERLARRRIPAWMSEDAYGRWLGTAGLSEMDRHVRGMTVRVRGLRALLDSILSANLTRVGLQQNTDMRKISAWVAIAAIPTMIAGIYGMNFEHMPELSWNLGYPYALILIITLCGVLYWRLRRNDWL</sequence>
<dbReference type="EMBL" id="JAERRJ010000008">
    <property type="protein sequence ID" value="MBL1077220.1"/>
    <property type="molecule type" value="Genomic_DNA"/>
</dbReference>
<keyword evidence="7 8" id="KW-0472">Membrane</keyword>
<comment type="caution">
    <text evidence="9">The sequence shown here is derived from an EMBL/GenBank/DDBJ whole genome shotgun (WGS) entry which is preliminary data.</text>
</comment>
<evidence type="ECO:0000256" key="2">
    <source>
        <dbReference type="ARBA" id="ARBA00009765"/>
    </source>
</evidence>
<dbReference type="SUPFAM" id="SSF144083">
    <property type="entry name" value="Magnesium transport protein CorA, transmembrane region"/>
    <property type="match status" value="1"/>
</dbReference>
<evidence type="ECO:0000256" key="3">
    <source>
        <dbReference type="ARBA" id="ARBA00022448"/>
    </source>
</evidence>
<gene>
    <name evidence="9" type="ORF">JK358_22735</name>
</gene>
<dbReference type="RefSeq" id="WP_201949986.1">
    <property type="nucleotide sequence ID" value="NZ_JAERRJ010000008.1"/>
</dbReference>
<dbReference type="PANTHER" id="PTHR46494:SF1">
    <property type="entry name" value="CORA FAMILY METAL ION TRANSPORTER (EUROFUNG)"/>
    <property type="match status" value="1"/>
</dbReference>
<dbReference type="Pfam" id="PF01544">
    <property type="entry name" value="CorA"/>
    <property type="match status" value="1"/>
</dbReference>
<dbReference type="Proteomes" id="UP000602198">
    <property type="component" value="Unassembled WGS sequence"/>
</dbReference>
<keyword evidence="3" id="KW-0813">Transport</keyword>
<keyword evidence="10" id="KW-1185">Reference proteome</keyword>
<reference evidence="9 10" key="1">
    <citation type="submission" date="2021-01" db="EMBL/GenBank/DDBJ databases">
        <title>WGS of actinomycetes isolated from Thailand.</title>
        <authorList>
            <person name="Thawai C."/>
        </authorList>
    </citation>
    <scope>NUCLEOTIDE SEQUENCE [LARGE SCALE GENOMIC DNA]</scope>
    <source>
        <strain evidence="9 10">LPG 2</strain>
    </source>
</reference>
<keyword evidence="4" id="KW-1003">Cell membrane</keyword>
<keyword evidence="5 8" id="KW-0812">Transmembrane</keyword>